<dbReference type="GO" id="GO:0033615">
    <property type="term" value="P:mitochondrial proton-transporting ATP synthase complex assembly"/>
    <property type="evidence" value="ECO:0007669"/>
    <property type="project" value="TreeGrafter"/>
</dbReference>
<dbReference type="PANTHER" id="PTHR13126:SF0">
    <property type="entry name" value="ATP SYNTHASE MITOCHONDRIAL F1 COMPLEX ASSEMBLY FACTOR 1"/>
    <property type="match status" value="1"/>
</dbReference>
<keyword evidence="3" id="KW-0809">Transit peptide</keyword>
<sequence>MAALQGGRFRSALSVIAEAMWQEYHKERRDALASSIPSQQFKILKDRAKASRVFLYPVFREGGYMTLISQFQDTCFLFTFLEDYRKNPRAATPWMCLTLYDEFLVDKGLGLLRGDVSHHLTREEGEYLITQLVEHYTHSDMYKTLWTFNHEPKAFSFERYVRGVRKPEPVPKPPSNGDV</sequence>
<comment type="subcellular location">
    <subcellularLocation>
        <location evidence="1">Mitochondrion</location>
    </subcellularLocation>
</comment>
<dbReference type="GO" id="GO:0005739">
    <property type="term" value="C:mitochondrion"/>
    <property type="evidence" value="ECO:0007669"/>
    <property type="project" value="UniProtKB-SubCell"/>
</dbReference>
<dbReference type="InterPro" id="IPR010591">
    <property type="entry name" value="ATP11"/>
</dbReference>
<dbReference type="OrthoDB" id="16535at2759"/>
<name>A0A4D9D345_9STRA</name>
<organism evidence="5 6">
    <name type="scientific">Nannochloropsis salina CCMP1776</name>
    <dbReference type="NCBI Taxonomy" id="1027361"/>
    <lineage>
        <taxon>Eukaryota</taxon>
        <taxon>Sar</taxon>
        <taxon>Stramenopiles</taxon>
        <taxon>Ochrophyta</taxon>
        <taxon>Eustigmatophyceae</taxon>
        <taxon>Eustigmatales</taxon>
        <taxon>Monodopsidaceae</taxon>
        <taxon>Microchloropsis</taxon>
        <taxon>Microchloropsis salina</taxon>
    </lineage>
</organism>
<gene>
    <name evidence="5" type="ORF">NSK_002646</name>
</gene>
<dbReference type="Proteomes" id="UP000355283">
    <property type="component" value="Unassembled WGS sequence"/>
</dbReference>
<dbReference type="EMBL" id="SDOX01000010">
    <property type="protein sequence ID" value="TFJ85826.1"/>
    <property type="molecule type" value="Genomic_DNA"/>
</dbReference>
<comment type="caution">
    <text evidence="5">The sequence shown here is derived from an EMBL/GenBank/DDBJ whole genome shotgun (WGS) entry which is preliminary data.</text>
</comment>
<protein>
    <submittedName>
        <fullName evidence="5">Uncharacterized protein</fullName>
    </submittedName>
</protein>
<dbReference type="Pfam" id="PF06644">
    <property type="entry name" value="ATP11"/>
    <property type="match status" value="1"/>
</dbReference>
<keyword evidence="6" id="KW-1185">Reference proteome</keyword>
<dbReference type="PANTHER" id="PTHR13126">
    <property type="entry name" value="CHAPERONE ATP11"/>
    <property type="match status" value="1"/>
</dbReference>
<evidence type="ECO:0000256" key="2">
    <source>
        <dbReference type="ARBA" id="ARBA00009116"/>
    </source>
</evidence>
<accession>A0A4D9D345</accession>
<comment type="similarity">
    <text evidence="2">Belongs to the ATP11 family.</text>
</comment>
<evidence type="ECO:0000313" key="6">
    <source>
        <dbReference type="Proteomes" id="UP000355283"/>
    </source>
</evidence>
<reference evidence="5 6" key="1">
    <citation type="submission" date="2019-01" db="EMBL/GenBank/DDBJ databases">
        <title>Nuclear Genome Assembly of the Microalgal Biofuel strain Nannochloropsis salina CCMP1776.</title>
        <authorList>
            <person name="Hovde B."/>
        </authorList>
    </citation>
    <scope>NUCLEOTIDE SEQUENCE [LARGE SCALE GENOMIC DNA]</scope>
    <source>
        <strain evidence="5 6">CCMP1776</strain>
    </source>
</reference>
<proteinExistence type="inferred from homology"/>
<evidence type="ECO:0000256" key="3">
    <source>
        <dbReference type="ARBA" id="ARBA00022946"/>
    </source>
</evidence>
<evidence type="ECO:0000313" key="5">
    <source>
        <dbReference type="EMBL" id="TFJ85826.1"/>
    </source>
</evidence>
<dbReference type="AlphaFoldDB" id="A0A4D9D345"/>
<keyword evidence="4" id="KW-0496">Mitochondrion</keyword>
<evidence type="ECO:0000256" key="1">
    <source>
        <dbReference type="ARBA" id="ARBA00004173"/>
    </source>
</evidence>
<evidence type="ECO:0000256" key="4">
    <source>
        <dbReference type="ARBA" id="ARBA00023128"/>
    </source>
</evidence>